<feature type="transmembrane region" description="Helical" evidence="1">
    <location>
        <begin position="20"/>
        <end position="38"/>
    </location>
</feature>
<dbReference type="AlphaFoldDB" id="D2V1A6"/>
<keyword evidence="1" id="KW-0472">Membrane</keyword>
<gene>
    <name evidence="2" type="ORF">NAEGRDRAFT_62816</name>
</gene>
<accession>D2V1A6</accession>
<protein>
    <submittedName>
        <fullName evidence="2">Predicted protein</fullName>
    </submittedName>
</protein>
<name>D2V1A6_NAEGR</name>
<dbReference type="VEuPathDB" id="AmoebaDB:NAEGRDRAFT_62816"/>
<feature type="transmembrane region" description="Helical" evidence="1">
    <location>
        <begin position="88"/>
        <end position="118"/>
    </location>
</feature>
<evidence type="ECO:0000313" key="3">
    <source>
        <dbReference type="Proteomes" id="UP000006671"/>
    </source>
</evidence>
<reference evidence="2 3" key="1">
    <citation type="journal article" date="2010" name="Cell">
        <title>The genome of Naegleria gruberi illuminates early eukaryotic versatility.</title>
        <authorList>
            <person name="Fritz-Laylin L.K."/>
            <person name="Prochnik S.E."/>
            <person name="Ginger M.L."/>
            <person name="Dacks J.B."/>
            <person name="Carpenter M.L."/>
            <person name="Field M.C."/>
            <person name="Kuo A."/>
            <person name="Paredez A."/>
            <person name="Chapman J."/>
            <person name="Pham J."/>
            <person name="Shu S."/>
            <person name="Neupane R."/>
            <person name="Cipriano M."/>
            <person name="Mancuso J."/>
            <person name="Tu H."/>
            <person name="Salamov A."/>
            <person name="Lindquist E."/>
            <person name="Shapiro H."/>
            <person name="Lucas S."/>
            <person name="Grigoriev I.V."/>
            <person name="Cande W.Z."/>
            <person name="Fulton C."/>
            <person name="Rokhsar D.S."/>
            <person name="Dawson S.C."/>
        </authorList>
    </citation>
    <scope>NUCLEOTIDE SEQUENCE [LARGE SCALE GENOMIC DNA]</scope>
    <source>
        <strain evidence="2 3">NEG-M</strain>
    </source>
</reference>
<evidence type="ECO:0000256" key="1">
    <source>
        <dbReference type="SAM" id="Phobius"/>
    </source>
</evidence>
<dbReference type="KEGG" id="ngr:NAEGRDRAFT_62816"/>
<keyword evidence="3" id="KW-1185">Reference proteome</keyword>
<keyword evidence="1" id="KW-0812">Transmembrane</keyword>
<sequence>MNYERIRMHQELAMEDRNGWIYLLANFLPFLLFFTDNSRVSYRNWWELLLTILHHEDAGSIFLFNLRFLTSLGYCTTQKLTFSQKSSLAVLVSVSLSYISIILLSIFQMIMISILFLIQPTLVTCKYFAKKPDQNNSLLENKFQENYNSFTPNSPTLVKSPRIDNLFYENIPHMDKLDETIFNHVEKSPRFTRKIIVKSFIFISGRSPDSLESLTPKDFIFVGAQMKRIVHSPYISRNGYHFEILASASKLLKSVKE</sequence>
<proteinExistence type="predicted"/>
<evidence type="ECO:0000313" key="2">
    <source>
        <dbReference type="EMBL" id="EFC49435.1"/>
    </source>
</evidence>
<dbReference type="GeneID" id="8862594"/>
<dbReference type="RefSeq" id="XP_002682179.1">
    <property type="nucleotide sequence ID" value="XM_002682133.1"/>
</dbReference>
<dbReference type="InParanoid" id="D2V1A6"/>
<dbReference type="Proteomes" id="UP000006671">
    <property type="component" value="Unassembled WGS sequence"/>
</dbReference>
<organism evidence="3">
    <name type="scientific">Naegleria gruberi</name>
    <name type="common">Amoeba</name>
    <dbReference type="NCBI Taxonomy" id="5762"/>
    <lineage>
        <taxon>Eukaryota</taxon>
        <taxon>Discoba</taxon>
        <taxon>Heterolobosea</taxon>
        <taxon>Tetramitia</taxon>
        <taxon>Eutetramitia</taxon>
        <taxon>Vahlkampfiidae</taxon>
        <taxon>Naegleria</taxon>
    </lineage>
</organism>
<dbReference type="EMBL" id="GG738848">
    <property type="protein sequence ID" value="EFC49435.1"/>
    <property type="molecule type" value="Genomic_DNA"/>
</dbReference>
<keyword evidence="1" id="KW-1133">Transmembrane helix</keyword>